<evidence type="ECO:0000256" key="1">
    <source>
        <dbReference type="PROSITE-ProRule" id="PRU00176"/>
    </source>
</evidence>
<dbReference type="InterPro" id="IPR035979">
    <property type="entry name" value="RBD_domain_sf"/>
</dbReference>
<dbReference type="EMBL" id="JATAAI010000014">
    <property type="protein sequence ID" value="KAK1741104.1"/>
    <property type="molecule type" value="Genomic_DNA"/>
</dbReference>
<organism evidence="4 5">
    <name type="scientific">Skeletonema marinoi</name>
    <dbReference type="NCBI Taxonomy" id="267567"/>
    <lineage>
        <taxon>Eukaryota</taxon>
        <taxon>Sar</taxon>
        <taxon>Stramenopiles</taxon>
        <taxon>Ochrophyta</taxon>
        <taxon>Bacillariophyta</taxon>
        <taxon>Coscinodiscophyceae</taxon>
        <taxon>Thalassiosirophycidae</taxon>
        <taxon>Thalassiosirales</taxon>
        <taxon>Skeletonemataceae</taxon>
        <taxon>Skeletonema</taxon>
        <taxon>Skeletonema marinoi-dohrnii complex</taxon>
    </lineage>
</organism>
<proteinExistence type="predicted"/>
<dbReference type="InterPro" id="IPR012677">
    <property type="entry name" value="Nucleotide-bd_a/b_plait_sf"/>
</dbReference>
<sequence length="394" mass="44626">MGMKKESKKAKKKSKKEEDAVDVSEDLADAPDFDVDGNNNNSDNEQDEEPKKKSKKKKSKSSKKRPLEDDEEDDGDGDDSKSDSKVDRATRKAIKKEQKEALMANIPKLDPDGIPYSKIQIRRMLRRVKHGLDPVATEEEEREIRAREKREKAEEERLLFAERNDEDEEGGDKDEEAVDSKVVQEEEDEEQEAPAAPKPKEPAQDAPKKKSHNPPSKKTKRSKPVPPDYICQACQNNLPNFTPHWIYDCPNKVTQRGCNTVAKRLRGLHDPPSRKVFVSGLPFECSEGHVKRYFEQNMDGTDATESIELVHCKLLKFEDSTRCKGQAFLTFDSDLGAQLALKLNGSVWEDVEEPGVAAKKTKKNGTKESSEKKELKLKVTKVLARHVTKKKFGK</sequence>
<comment type="caution">
    <text evidence="4">The sequence shown here is derived from an EMBL/GenBank/DDBJ whole genome shotgun (WGS) entry which is preliminary data.</text>
</comment>
<accession>A0AAD9DCP3</accession>
<gene>
    <name evidence="4" type="ORF">QTG54_008356</name>
</gene>
<feature type="compositionally biased region" description="Basic and acidic residues" evidence="2">
    <location>
        <begin position="78"/>
        <end position="100"/>
    </location>
</feature>
<feature type="domain" description="RRM" evidence="3">
    <location>
        <begin position="274"/>
        <end position="382"/>
    </location>
</feature>
<dbReference type="SMART" id="SM00360">
    <property type="entry name" value="RRM"/>
    <property type="match status" value="1"/>
</dbReference>
<dbReference type="InterPro" id="IPR000504">
    <property type="entry name" value="RRM_dom"/>
</dbReference>
<protein>
    <recommendedName>
        <fullName evidence="3">RRM domain-containing protein</fullName>
    </recommendedName>
</protein>
<dbReference type="PROSITE" id="PS50102">
    <property type="entry name" value="RRM"/>
    <property type="match status" value="1"/>
</dbReference>
<feature type="compositionally biased region" description="Acidic residues" evidence="2">
    <location>
        <begin position="19"/>
        <end position="35"/>
    </location>
</feature>
<feature type="compositionally biased region" description="Acidic residues" evidence="2">
    <location>
        <begin position="164"/>
        <end position="177"/>
    </location>
</feature>
<dbReference type="AlphaFoldDB" id="A0AAD9DCP3"/>
<feature type="compositionally biased region" description="Acidic residues" evidence="2">
    <location>
        <begin position="68"/>
        <end position="77"/>
    </location>
</feature>
<name>A0AAD9DCP3_9STRA</name>
<feature type="region of interest" description="Disordered" evidence="2">
    <location>
        <begin position="128"/>
        <end position="226"/>
    </location>
</feature>
<evidence type="ECO:0000256" key="2">
    <source>
        <dbReference type="SAM" id="MobiDB-lite"/>
    </source>
</evidence>
<feature type="compositionally biased region" description="Basic and acidic residues" evidence="2">
    <location>
        <begin position="142"/>
        <end position="163"/>
    </location>
</feature>
<keyword evidence="1" id="KW-0694">RNA-binding</keyword>
<keyword evidence="5" id="KW-1185">Reference proteome</keyword>
<evidence type="ECO:0000259" key="3">
    <source>
        <dbReference type="PROSITE" id="PS50102"/>
    </source>
</evidence>
<feature type="region of interest" description="Disordered" evidence="2">
    <location>
        <begin position="1"/>
        <end position="114"/>
    </location>
</feature>
<dbReference type="Gene3D" id="3.30.70.330">
    <property type="match status" value="1"/>
</dbReference>
<evidence type="ECO:0000313" key="5">
    <source>
        <dbReference type="Proteomes" id="UP001224775"/>
    </source>
</evidence>
<feature type="compositionally biased region" description="Basic residues" evidence="2">
    <location>
        <begin position="52"/>
        <end position="64"/>
    </location>
</feature>
<feature type="compositionally biased region" description="Basic residues" evidence="2">
    <location>
        <begin position="209"/>
        <end position="223"/>
    </location>
</feature>
<reference evidence="4" key="1">
    <citation type="submission" date="2023-06" db="EMBL/GenBank/DDBJ databases">
        <title>Survivors Of The Sea: Transcriptome response of Skeletonema marinoi to long-term dormancy.</title>
        <authorList>
            <person name="Pinder M.I.M."/>
            <person name="Kourtchenko O."/>
            <person name="Robertson E.K."/>
            <person name="Larsson T."/>
            <person name="Maumus F."/>
            <person name="Osuna-Cruz C.M."/>
            <person name="Vancaester E."/>
            <person name="Stenow R."/>
            <person name="Vandepoele K."/>
            <person name="Ploug H."/>
            <person name="Bruchert V."/>
            <person name="Godhe A."/>
            <person name="Topel M."/>
        </authorList>
    </citation>
    <scope>NUCLEOTIDE SEQUENCE</scope>
    <source>
        <strain evidence="4">R05AC</strain>
    </source>
</reference>
<feature type="compositionally biased region" description="Basic and acidic residues" evidence="2">
    <location>
        <begin position="198"/>
        <end position="208"/>
    </location>
</feature>
<feature type="compositionally biased region" description="Basic residues" evidence="2">
    <location>
        <begin position="1"/>
        <end position="14"/>
    </location>
</feature>
<dbReference type="GO" id="GO:0003723">
    <property type="term" value="F:RNA binding"/>
    <property type="evidence" value="ECO:0007669"/>
    <property type="project" value="UniProtKB-UniRule"/>
</dbReference>
<evidence type="ECO:0000313" key="4">
    <source>
        <dbReference type="EMBL" id="KAK1741104.1"/>
    </source>
</evidence>
<dbReference type="SUPFAM" id="SSF54928">
    <property type="entry name" value="RNA-binding domain, RBD"/>
    <property type="match status" value="1"/>
</dbReference>
<dbReference type="Proteomes" id="UP001224775">
    <property type="component" value="Unassembled WGS sequence"/>
</dbReference>